<dbReference type="PROSITE" id="PS51257">
    <property type="entry name" value="PROKAR_LIPOPROTEIN"/>
    <property type="match status" value="1"/>
</dbReference>
<keyword evidence="1" id="KW-0732">Signal</keyword>
<proteinExistence type="predicted"/>
<evidence type="ECO:0000313" key="2">
    <source>
        <dbReference type="EMBL" id="GGH32055.1"/>
    </source>
</evidence>
<comment type="caution">
    <text evidence="2">The sequence shown here is derived from an EMBL/GenBank/DDBJ whole genome shotgun (WGS) entry which is preliminary data.</text>
</comment>
<protein>
    <recommendedName>
        <fullName evidence="4">TIGR03067 domain-containing protein</fullName>
    </recommendedName>
</protein>
<organism evidence="2 3">
    <name type="scientific">Dyadobacter endophyticus</name>
    <dbReference type="NCBI Taxonomy" id="1749036"/>
    <lineage>
        <taxon>Bacteria</taxon>
        <taxon>Pseudomonadati</taxon>
        <taxon>Bacteroidota</taxon>
        <taxon>Cytophagia</taxon>
        <taxon>Cytophagales</taxon>
        <taxon>Spirosomataceae</taxon>
        <taxon>Dyadobacter</taxon>
    </lineage>
</organism>
<dbReference type="RefSeq" id="WP_188931492.1">
    <property type="nucleotide sequence ID" value="NZ_BMIA01000001.1"/>
</dbReference>
<evidence type="ECO:0000256" key="1">
    <source>
        <dbReference type="SAM" id="SignalP"/>
    </source>
</evidence>
<sequence>MRKAGIFLFLLFLGATAACFSQASAPADFFAGKWEITVLNSPKGDVVFLTDLVRKDGLLTGDLVEKGDAANGTRKILKAEDSADKLVLVFESSQGGEMSLELAKVDNDNLKGTLYTFEATAKRLK</sequence>
<accession>A0ABQ1YMX7</accession>
<reference evidence="3" key="1">
    <citation type="journal article" date="2019" name="Int. J. Syst. Evol. Microbiol.">
        <title>The Global Catalogue of Microorganisms (GCM) 10K type strain sequencing project: providing services to taxonomists for standard genome sequencing and annotation.</title>
        <authorList>
            <consortium name="The Broad Institute Genomics Platform"/>
            <consortium name="The Broad Institute Genome Sequencing Center for Infectious Disease"/>
            <person name="Wu L."/>
            <person name="Ma J."/>
        </authorList>
    </citation>
    <scope>NUCLEOTIDE SEQUENCE [LARGE SCALE GENOMIC DNA]</scope>
    <source>
        <strain evidence="3">CGMCC 1.15288</strain>
    </source>
</reference>
<dbReference type="EMBL" id="BMIA01000001">
    <property type="protein sequence ID" value="GGH32055.1"/>
    <property type="molecule type" value="Genomic_DNA"/>
</dbReference>
<feature type="signal peptide" evidence="1">
    <location>
        <begin position="1"/>
        <end position="17"/>
    </location>
</feature>
<name>A0ABQ1YMX7_9BACT</name>
<keyword evidence="3" id="KW-1185">Reference proteome</keyword>
<gene>
    <name evidence="2" type="ORF">GCM10007423_21350</name>
</gene>
<evidence type="ECO:0000313" key="3">
    <source>
        <dbReference type="Proteomes" id="UP000600214"/>
    </source>
</evidence>
<feature type="chain" id="PRO_5046102174" description="TIGR03067 domain-containing protein" evidence="1">
    <location>
        <begin position="18"/>
        <end position="125"/>
    </location>
</feature>
<evidence type="ECO:0008006" key="4">
    <source>
        <dbReference type="Google" id="ProtNLM"/>
    </source>
</evidence>
<dbReference type="Proteomes" id="UP000600214">
    <property type="component" value="Unassembled WGS sequence"/>
</dbReference>